<dbReference type="PANTHER" id="PTHR33451:SF6">
    <property type="entry name" value="NA(+)_H(+) ANTIPORTER NHAC"/>
    <property type="match status" value="1"/>
</dbReference>
<dbReference type="InterPro" id="IPR004770">
    <property type="entry name" value="Na/H_antiport_NhaC"/>
</dbReference>
<protein>
    <submittedName>
        <fullName evidence="10">Na+/H+ antiporter NhaC</fullName>
    </submittedName>
</protein>
<gene>
    <name evidence="10" type="primary">nhaC</name>
    <name evidence="10" type="ORF">EC501_13145</name>
</gene>
<evidence type="ECO:0000256" key="1">
    <source>
        <dbReference type="ARBA" id="ARBA00004651"/>
    </source>
</evidence>
<evidence type="ECO:0000256" key="5">
    <source>
        <dbReference type="ARBA" id="ARBA00022692"/>
    </source>
</evidence>
<dbReference type="Proteomes" id="UP000279909">
    <property type="component" value="Unassembled WGS sequence"/>
</dbReference>
<evidence type="ECO:0000256" key="2">
    <source>
        <dbReference type="ARBA" id="ARBA00022448"/>
    </source>
</evidence>
<reference evidence="10 11" key="1">
    <citation type="journal article" date="2014" name="Int. J. Syst. Evol. Microbiol.">
        <title>Lysinibacillus halotolerans sp. nov., isolated from saline-alkaline soil.</title>
        <authorList>
            <person name="Kong D."/>
            <person name="Wang Y."/>
            <person name="Zhao B."/>
            <person name="Li Y."/>
            <person name="Song J."/>
            <person name="Zhai Y."/>
            <person name="Zhang C."/>
            <person name="Wang H."/>
            <person name="Chen X."/>
            <person name="Zhao B."/>
            <person name="Ruan Z."/>
        </authorList>
    </citation>
    <scope>NUCLEOTIDE SEQUENCE [LARGE SCALE GENOMIC DNA]</scope>
    <source>
        <strain evidence="10 11">MCCC 1A12703</strain>
    </source>
</reference>
<keyword evidence="11" id="KW-1185">Reference proteome</keyword>
<proteinExistence type="inferred from homology"/>
<keyword evidence="7" id="KW-0472">Membrane</keyword>
<feature type="domain" description="Na+/H+ antiporter NhaC-like C-terminal" evidence="9">
    <location>
        <begin position="162"/>
        <end position="452"/>
    </location>
</feature>
<dbReference type="EMBL" id="RHLQ01000035">
    <property type="protein sequence ID" value="RNC97908.1"/>
    <property type="molecule type" value="Genomic_DNA"/>
</dbReference>
<dbReference type="OrthoDB" id="9762978at2"/>
<dbReference type="PANTHER" id="PTHR33451">
    <property type="entry name" value="MALATE-2H(+)/NA(+)-LACTATE ANTIPORTER"/>
    <property type="match status" value="1"/>
</dbReference>
<evidence type="ECO:0000256" key="4">
    <source>
        <dbReference type="ARBA" id="ARBA00022475"/>
    </source>
</evidence>
<dbReference type="InterPro" id="IPR052180">
    <property type="entry name" value="NhaC_Na-H+_Antiporter"/>
</dbReference>
<evidence type="ECO:0000256" key="7">
    <source>
        <dbReference type="ARBA" id="ARBA00023136"/>
    </source>
</evidence>
<dbReference type="Pfam" id="PF03553">
    <property type="entry name" value="Na_H_antiporter"/>
    <property type="match status" value="1"/>
</dbReference>
<dbReference type="RefSeq" id="WP_122972764.1">
    <property type="nucleotide sequence ID" value="NZ_RHLQ01000035.1"/>
</dbReference>
<keyword evidence="3" id="KW-0050">Antiport</keyword>
<comment type="caution">
    <text evidence="10">The sequence shown here is derived from an EMBL/GenBank/DDBJ whole genome shotgun (WGS) entry which is preliminary data.</text>
</comment>
<keyword evidence="4" id="KW-1003">Cell membrane</keyword>
<keyword evidence="5" id="KW-0812">Transmembrane</keyword>
<keyword evidence="2" id="KW-0813">Transport</keyword>
<evidence type="ECO:0000259" key="9">
    <source>
        <dbReference type="Pfam" id="PF03553"/>
    </source>
</evidence>
<dbReference type="GO" id="GO:0005886">
    <property type="term" value="C:plasma membrane"/>
    <property type="evidence" value="ECO:0007669"/>
    <property type="project" value="UniProtKB-SubCell"/>
</dbReference>
<dbReference type="GO" id="GO:0015297">
    <property type="term" value="F:antiporter activity"/>
    <property type="evidence" value="ECO:0007669"/>
    <property type="project" value="UniProtKB-KW"/>
</dbReference>
<comment type="similarity">
    <text evidence="8">Belongs to the NhaC Na(+)/H(+) (TC 2.A.35) antiporter family.</text>
</comment>
<evidence type="ECO:0000313" key="10">
    <source>
        <dbReference type="EMBL" id="RNC97908.1"/>
    </source>
</evidence>
<evidence type="ECO:0000256" key="8">
    <source>
        <dbReference type="ARBA" id="ARBA00038435"/>
    </source>
</evidence>
<evidence type="ECO:0000256" key="3">
    <source>
        <dbReference type="ARBA" id="ARBA00022449"/>
    </source>
</evidence>
<evidence type="ECO:0000313" key="11">
    <source>
        <dbReference type="Proteomes" id="UP000279909"/>
    </source>
</evidence>
<dbReference type="InterPro" id="IPR018461">
    <property type="entry name" value="Na/H_Antiport_NhaC-like_C"/>
</dbReference>
<dbReference type="AlphaFoldDB" id="A0A3M8H660"/>
<accession>A0A3M8H660</accession>
<keyword evidence="6" id="KW-1133">Transmembrane helix</keyword>
<comment type="subcellular location">
    <subcellularLocation>
        <location evidence="1">Cell membrane</location>
        <topology evidence="1">Multi-pass membrane protein</topology>
    </subcellularLocation>
</comment>
<organism evidence="10 11">
    <name type="scientific">Lysinibacillus halotolerans</name>
    <dbReference type="NCBI Taxonomy" id="1368476"/>
    <lineage>
        <taxon>Bacteria</taxon>
        <taxon>Bacillati</taxon>
        <taxon>Bacillota</taxon>
        <taxon>Bacilli</taxon>
        <taxon>Bacillales</taxon>
        <taxon>Bacillaceae</taxon>
        <taxon>Lysinibacillus</taxon>
    </lineage>
</organism>
<evidence type="ECO:0000256" key="6">
    <source>
        <dbReference type="ARBA" id="ARBA00022989"/>
    </source>
</evidence>
<sequence length="461" mass="49444">MFSIEAKTKPSVFESLFILIIVISIISISIGKFGATPHIPILLSIILLIFYGLLKRVPFKVLEESMRSGAISGIGAIYIFLLIGILISSWILSGTIPTLIYIGLSLVSASFFYAIVFIITAIIGTAIGSSLTTVATIGVAFVSIAGAIDASLVLTAGAIVSGAFFGDKMSPLSDTTNLAASIVNIDLFEHIKNMSWTTIPAFFISGVLYATLSPSVEGVDNTTIVFYKASLQDANFVHWYAIVPLLALIVCTFKKVPAFLTLIVSSLVALFLSIFHTSLSVSDYCAILFSGYVSETGVEVIDSLLTRGGISSMFFTIMLVVLSLSMGGLLFALGIIQTLLNKIENLLKSVGALITGTAFTAIGINIVVGEQYLSILLTGEAFKKQYRELGLHPKNLSRVMEDAGTVVNPLVPWSVCGLFIASMLNVSVIDYLPYAFFCLLSPVLTIIFGWLNLTISKNETN</sequence>
<dbReference type="NCBIfam" id="TIGR00931">
    <property type="entry name" value="antiport_nhaC"/>
    <property type="match status" value="1"/>
</dbReference>
<name>A0A3M8H660_9BACI</name>